<evidence type="ECO:0000256" key="3">
    <source>
        <dbReference type="PROSITE-ProRule" id="PRU00339"/>
    </source>
</evidence>
<dbReference type="PANTHER" id="PTHR40841">
    <property type="entry name" value="SIDEROPHORE TRIACETYLFUSARININE C ESTERASE"/>
    <property type="match status" value="1"/>
</dbReference>
<protein>
    <submittedName>
        <fullName evidence="4">Alpha/beta hydrolase-fold protein</fullName>
    </submittedName>
</protein>
<dbReference type="PANTHER" id="PTHR40841:SF2">
    <property type="entry name" value="SIDEROPHORE-DEGRADING ESTERASE (EUROFUNG)"/>
    <property type="match status" value="1"/>
</dbReference>
<name>A0ABU8EU64_9GAMM</name>
<evidence type="ECO:0000256" key="1">
    <source>
        <dbReference type="ARBA" id="ARBA00005622"/>
    </source>
</evidence>
<dbReference type="Pfam" id="PF13181">
    <property type="entry name" value="TPR_8"/>
    <property type="match status" value="1"/>
</dbReference>
<dbReference type="Gene3D" id="3.40.50.1820">
    <property type="entry name" value="alpha/beta hydrolase"/>
    <property type="match status" value="1"/>
</dbReference>
<dbReference type="InterPro" id="IPR000801">
    <property type="entry name" value="Esterase-like"/>
</dbReference>
<dbReference type="InterPro" id="IPR029058">
    <property type="entry name" value="AB_hydrolase_fold"/>
</dbReference>
<feature type="repeat" description="TPR" evidence="3">
    <location>
        <begin position="332"/>
        <end position="365"/>
    </location>
</feature>
<keyword evidence="3" id="KW-0802">TPR repeat</keyword>
<keyword evidence="2 4" id="KW-0378">Hydrolase</keyword>
<proteinExistence type="inferred from homology"/>
<dbReference type="SUPFAM" id="SSF53474">
    <property type="entry name" value="alpha/beta-Hydrolases"/>
    <property type="match status" value="1"/>
</dbReference>
<dbReference type="SUPFAM" id="SSF48452">
    <property type="entry name" value="TPR-like"/>
    <property type="match status" value="1"/>
</dbReference>
<evidence type="ECO:0000313" key="5">
    <source>
        <dbReference type="Proteomes" id="UP001382455"/>
    </source>
</evidence>
<comment type="similarity">
    <text evidence="1">Belongs to the esterase D family.</text>
</comment>
<dbReference type="Gene3D" id="1.25.40.10">
    <property type="entry name" value="Tetratricopeptide repeat domain"/>
    <property type="match status" value="1"/>
</dbReference>
<accession>A0ABU8EU64</accession>
<dbReference type="InterPro" id="IPR019734">
    <property type="entry name" value="TPR_rpt"/>
</dbReference>
<gene>
    <name evidence="4" type="ORF">WAE96_08580</name>
</gene>
<dbReference type="EMBL" id="JBAWKS010000001">
    <property type="protein sequence ID" value="MEI4549748.1"/>
    <property type="molecule type" value="Genomic_DNA"/>
</dbReference>
<organism evidence="4 5">
    <name type="scientific">Pseudoalteromonas spongiae</name>
    <dbReference type="NCBI Taxonomy" id="298657"/>
    <lineage>
        <taxon>Bacteria</taxon>
        <taxon>Pseudomonadati</taxon>
        <taxon>Pseudomonadota</taxon>
        <taxon>Gammaproteobacteria</taxon>
        <taxon>Alteromonadales</taxon>
        <taxon>Pseudoalteromonadaceae</taxon>
        <taxon>Pseudoalteromonas</taxon>
    </lineage>
</organism>
<dbReference type="RefSeq" id="WP_336435189.1">
    <property type="nucleotide sequence ID" value="NZ_JBAWKS010000001.1"/>
</dbReference>
<sequence length="387" mass="44036">MRNPIFFICALMILFTTNICAKVRGEAKLDGLYSTILSEQRELLVHLPNSYGLNSTQRYPVLFLTDGLRNFNHVSGTLDLLNQSHEAQEMIVVAINNTHRTRDLTPTYNESFNQWGISGGADRFLSFIEKELIPHIDKQYRTNNFRVLSGHSLGGLFSIYALHTKPQLFQAYFAFSPSLWWHDGIVVQSAKQFYTNNNNLNRYLYLNLADEDGQMLTSYQEYLTIIEQHKPQGFHYNSDINTRENHSTSAMVGNNIALTNLYRLLQCDSKALAKGIDAIKSCFSELSQRYDAQLQPNYTAYSNAAHAAQKSGATANTIDIYRAAIKQFPYISDAYFRLAYVYHSTNQDEKALETINKALSVSEQENAENNKIKALRDFIVNNSKAAK</sequence>
<keyword evidence="5" id="KW-1185">Reference proteome</keyword>
<dbReference type="InterPro" id="IPR011990">
    <property type="entry name" value="TPR-like_helical_dom_sf"/>
</dbReference>
<comment type="caution">
    <text evidence="4">The sequence shown here is derived from an EMBL/GenBank/DDBJ whole genome shotgun (WGS) entry which is preliminary data.</text>
</comment>
<dbReference type="Pfam" id="PF00756">
    <property type="entry name" value="Esterase"/>
    <property type="match status" value="1"/>
</dbReference>
<dbReference type="GO" id="GO:0016787">
    <property type="term" value="F:hydrolase activity"/>
    <property type="evidence" value="ECO:0007669"/>
    <property type="project" value="UniProtKB-KW"/>
</dbReference>
<evidence type="ECO:0000256" key="2">
    <source>
        <dbReference type="ARBA" id="ARBA00022801"/>
    </source>
</evidence>
<dbReference type="Proteomes" id="UP001382455">
    <property type="component" value="Unassembled WGS sequence"/>
</dbReference>
<evidence type="ECO:0000313" key="4">
    <source>
        <dbReference type="EMBL" id="MEI4549748.1"/>
    </source>
</evidence>
<dbReference type="PROSITE" id="PS50005">
    <property type="entry name" value="TPR"/>
    <property type="match status" value="1"/>
</dbReference>
<reference evidence="4 5" key="1">
    <citation type="submission" date="2023-12" db="EMBL/GenBank/DDBJ databases">
        <title>Friends and Foes: Symbiotic and Algicidal bacterial influence on Karenia brevis blooms.</title>
        <authorList>
            <person name="Fei C."/>
            <person name="Mohamed A.R."/>
            <person name="Booker A."/>
            <person name="Arshad M."/>
            <person name="Klass S."/>
            <person name="Ahn S."/>
            <person name="Gilbert P.M."/>
            <person name="Heil C.A."/>
            <person name="Martinez J.M."/>
            <person name="Amin S.A."/>
        </authorList>
    </citation>
    <scope>NUCLEOTIDE SEQUENCE [LARGE SCALE GENOMIC DNA]</scope>
    <source>
        <strain evidence="4 5">CE15</strain>
    </source>
</reference>
<dbReference type="SMART" id="SM00028">
    <property type="entry name" value="TPR"/>
    <property type="match status" value="2"/>
</dbReference>
<dbReference type="InterPro" id="IPR052558">
    <property type="entry name" value="Siderophore_Hydrolase_D"/>
</dbReference>